<dbReference type="Proteomes" id="UP000562682">
    <property type="component" value="Unassembled WGS sequence"/>
</dbReference>
<feature type="coiled-coil region" evidence="1">
    <location>
        <begin position="601"/>
        <end position="635"/>
    </location>
</feature>
<evidence type="ECO:0000313" key="2">
    <source>
        <dbReference type="EMBL" id="KAF5670931.1"/>
    </source>
</evidence>
<organism evidence="2 3">
    <name type="scientific">Fusarium denticulatum</name>
    <dbReference type="NCBI Taxonomy" id="48507"/>
    <lineage>
        <taxon>Eukaryota</taxon>
        <taxon>Fungi</taxon>
        <taxon>Dikarya</taxon>
        <taxon>Ascomycota</taxon>
        <taxon>Pezizomycotina</taxon>
        <taxon>Sordariomycetes</taxon>
        <taxon>Hypocreomycetidae</taxon>
        <taxon>Hypocreales</taxon>
        <taxon>Nectriaceae</taxon>
        <taxon>Fusarium</taxon>
        <taxon>Fusarium fujikuroi species complex</taxon>
    </lineage>
</organism>
<dbReference type="Gene3D" id="2.120.10.70">
    <property type="entry name" value="Fucose-specific lectin"/>
    <property type="match status" value="1"/>
</dbReference>
<reference evidence="2 3" key="1">
    <citation type="submission" date="2020-05" db="EMBL/GenBank/DDBJ databases">
        <title>Identification and distribution of gene clusters putatively required for synthesis of sphingolipid metabolism inhibitors in phylogenetically diverse species of the filamentous fungus Fusarium.</title>
        <authorList>
            <person name="Kim H.-S."/>
            <person name="Busman M."/>
            <person name="Brown D.W."/>
            <person name="Divon H."/>
            <person name="Uhlig S."/>
            <person name="Proctor R.H."/>
        </authorList>
    </citation>
    <scope>NUCLEOTIDE SEQUENCE [LARGE SCALE GENOMIC DNA]</scope>
    <source>
        <strain evidence="2 3">NRRL 25311</strain>
    </source>
</reference>
<dbReference type="EMBL" id="JAAOAK010000356">
    <property type="protein sequence ID" value="KAF5670931.1"/>
    <property type="molecule type" value="Genomic_DNA"/>
</dbReference>
<accession>A0A8H5TGX9</accession>
<protein>
    <submittedName>
        <fullName evidence="2">Uncharacterized protein</fullName>
    </submittedName>
</protein>
<keyword evidence="1" id="KW-0175">Coiled coil</keyword>
<proteinExistence type="predicted"/>
<name>A0A8H5TGX9_9HYPO</name>
<gene>
    <name evidence="2" type="ORF">FDENT_11101</name>
</gene>
<keyword evidence="3" id="KW-1185">Reference proteome</keyword>
<evidence type="ECO:0000256" key="1">
    <source>
        <dbReference type="SAM" id="Coils"/>
    </source>
</evidence>
<sequence>MEALKNAEALPIFPSSPADALDGKYGIRSAESGYVESYGSDIEGNNWFQTPTRTVYGMSVTNLYLLGGTMVVSGQGTYTPASGANQPTIAVDGKMKMLSLSTEPFTIDVSLTVTPDKTNFSLTGAPPGPLQKPFGTMFNVEIKLATITGFIKHTEPKNAVYTLQGSGTIGASTLQFASLVVFDQDLKPTVVALQLLSEQLTSSDVSTHIIQPGSETNPSWPEGYSVLGFKGAIVYYASKDVDAYKQGYHVKALASFFGCDFTISARVPLNQTHLTVDATYQGTIDLLFAQLDKATLSIITAKDAKDTVWEAKADLTLFMKKGFHISLKYKRGLDLYSATGSYQGSDTILGYSNPTVAMTYDNKTKRMSIDNWPTRQTLKDILSTTQFAEALKKASARDMKCEEIVELVFKETITTDYNVKFKSASVNDSGLELIFQGTRDIQITNPETKIAEIPLSDIALHVPKDLSMDKHGVAVVQMLLDNIASIALKLLQQPEKLMAFFGALVVKEYVQKTITALICRKANTSNIRERADELVNQNESDVESRSTDINREVSQGISSTTLDVAGGAFITAEGILDGLVTTFGLLASLAGVYGAMTPDQAAKLQDKVARAKKQKEEAEAKVAQLEQHLADGITLDPQVPITAMFKDDETILLDWSKVTIKLRGDESSLSWDMIFSQTQSMDDPSAIKMFTNSPSRTYQTPPIEKFLVWQSVWAWVRARATFGKTLVHGPWHPVQTVHHVPCISPPKEVTLEGAPTINGTFLIVSMSVVVPGDYLICIVTQDDPAASSPLYSTSTHTVTASTFTKKVRVVELGLCSPTTTGIRAVAKTLSSDPARYHDSPFTSSQSLDILPPPRNLTASMAGLTVMATCDLPGQSQDDCELAVLDGMNSQLDTMVTVQFLPAQPGHRLASVQGPSLQDGYHMFLLARQKSTKDSVIGMYDRKPFVVADIPLWTIDAVKTYYDIPSNSITLNINSARRAGELTFEVLLSGATTVTPSSTSLSDQTAVLTIPNIRDPYPVTVQVWAISASHTRGIWSTAWNFPSVPQDLPAPQPKISYAAGILTLTWPAIPVANVRVLVWVQDSKTAKVLSTKSTTPSATSLIFSSLNFSIVPGMSLIFNCSSGLDNIQGLMTRVLYEIPDMNKGWGTPRELIIPAPQTKITYSAVTTYSVPYPMDSTLFWASSSAKTITGLDWNTGNCITHTSRPGHRELFYLKQDGTIADDYAFAAETANLNHGGVIDAVSLNSTTSLLCWVARDGAIRYSVWGGSTKAWSVANYAAGPQAATITEAGFIRATSQDGKGVQVFYLGKGGEFLGVFCYLVSDTGSMVWKGFKIQTDPDTRPRGSALSVSGVGTPIRIFWSSATGRVVEAHRDGDDLDSWKVQSVTSPGSVGTSNMTAVYRDNATVCLWWITPAGAICRGDRDISTRGKISDWTVTKQLPDGTALSATAGSWPPAVTSDFYTASHSSVMSIFWVSPDQVLMGQTWSQEH</sequence>
<evidence type="ECO:0000313" key="3">
    <source>
        <dbReference type="Proteomes" id="UP000562682"/>
    </source>
</evidence>
<comment type="caution">
    <text evidence="2">The sequence shown here is derived from an EMBL/GenBank/DDBJ whole genome shotgun (WGS) entry which is preliminary data.</text>
</comment>
<dbReference type="SUPFAM" id="SSF89372">
    <property type="entry name" value="Fucose-specific lectin"/>
    <property type="match status" value="1"/>
</dbReference>